<dbReference type="SUPFAM" id="SSF110849">
    <property type="entry name" value="ParB/Sulfiredoxin"/>
    <property type="match status" value="1"/>
</dbReference>
<name>A0A919J3H3_9ACTN</name>
<accession>A0A919J3H3</accession>
<evidence type="ECO:0000313" key="4">
    <source>
        <dbReference type="Proteomes" id="UP000598174"/>
    </source>
</evidence>
<dbReference type="SMART" id="SM00470">
    <property type="entry name" value="ParB"/>
    <property type="match status" value="1"/>
</dbReference>
<reference evidence="3" key="1">
    <citation type="submission" date="2021-01" db="EMBL/GenBank/DDBJ databases">
        <title>Whole genome shotgun sequence of Actinoplanes ferrugineus NBRC 15555.</title>
        <authorList>
            <person name="Komaki H."/>
            <person name="Tamura T."/>
        </authorList>
    </citation>
    <scope>NUCLEOTIDE SEQUENCE</scope>
    <source>
        <strain evidence="3">NBRC 15555</strain>
    </source>
</reference>
<evidence type="ECO:0000259" key="2">
    <source>
        <dbReference type="SMART" id="SM00470"/>
    </source>
</evidence>
<comment type="caution">
    <text evidence="3">The sequence shown here is derived from an EMBL/GenBank/DDBJ whole genome shotgun (WGS) entry which is preliminary data.</text>
</comment>
<protein>
    <recommendedName>
        <fullName evidence="2">ParB-like N-terminal domain-containing protein</fullName>
    </recommendedName>
</protein>
<dbReference type="RefSeq" id="WP_203819709.1">
    <property type="nucleotide sequence ID" value="NZ_BAAABP010000052.1"/>
</dbReference>
<evidence type="ECO:0000256" key="1">
    <source>
        <dbReference type="SAM" id="MobiDB-lite"/>
    </source>
</evidence>
<proteinExistence type="predicted"/>
<feature type="region of interest" description="Disordered" evidence="1">
    <location>
        <begin position="1"/>
        <end position="20"/>
    </location>
</feature>
<dbReference type="AlphaFoldDB" id="A0A919J3H3"/>
<feature type="region of interest" description="Disordered" evidence="1">
    <location>
        <begin position="232"/>
        <end position="251"/>
    </location>
</feature>
<dbReference type="Gene3D" id="3.90.1530.10">
    <property type="entry name" value="Conserved hypothetical protein from pyrococcus furiosus pfu- 392566-001, ParB domain"/>
    <property type="match status" value="1"/>
</dbReference>
<evidence type="ECO:0000313" key="3">
    <source>
        <dbReference type="EMBL" id="GIE13265.1"/>
    </source>
</evidence>
<dbReference type="Proteomes" id="UP000598174">
    <property type="component" value="Unassembled WGS sequence"/>
</dbReference>
<sequence>MQNDQAGPLSSAPSSPPVIGQDSLEIAWEADRTKIEKVSISAILPADSPRLTGEDAEHIQRLAASDAKLPPIVVHRATMRVIDGMHRLHAACERAQEVIDVRFFEGSDHDAFVLAVKLNVEHGLPLSRADRTAAAHRILTMYPAWSNRLIASVTGLSAGTIKLFRHKFGATANATVRVGRDGRHRPLDAVAGRLAASRVVTRRPDASLREIAREAGVSLATARDVRERIQHGEDPLPPLHRARNPTAGADGPEVAAWAPAEPADIADTVRPARAKTSTNEAPAGHRPTRRGHLTVTRLTEDEPDVAVTLNNLANDPSLRFTESGRRLLRWLFATSKPLKDWSDIIDSIPPHCSYMVAELARQCAEEWLGFAAEMKAITDRAG</sequence>
<gene>
    <name evidence="3" type="ORF">Afe05nite_51050</name>
</gene>
<feature type="domain" description="ParB-like N-terminal" evidence="2">
    <location>
        <begin position="36"/>
        <end position="120"/>
    </location>
</feature>
<dbReference type="InterPro" id="IPR036086">
    <property type="entry name" value="ParB/Sulfiredoxin_sf"/>
</dbReference>
<dbReference type="InterPro" id="IPR003115">
    <property type="entry name" value="ParB_N"/>
</dbReference>
<dbReference type="EMBL" id="BOMM01000047">
    <property type="protein sequence ID" value="GIE13265.1"/>
    <property type="molecule type" value="Genomic_DNA"/>
</dbReference>
<keyword evidence="4" id="KW-1185">Reference proteome</keyword>
<organism evidence="3 4">
    <name type="scientific">Paractinoplanes ferrugineus</name>
    <dbReference type="NCBI Taxonomy" id="113564"/>
    <lineage>
        <taxon>Bacteria</taxon>
        <taxon>Bacillati</taxon>
        <taxon>Actinomycetota</taxon>
        <taxon>Actinomycetes</taxon>
        <taxon>Micromonosporales</taxon>
        <taxon>Micromonosporaceae</taxon>
        <taxon>Paractinoplanes</taxon>
    </lineage>
</organism>